<dbReference type="EMBL" id="LYOS01000003">
    <property type="protein sequence ID" value="OFV67767.1"/>
    <property type="molecule type" value="Genomic_DNA"/>
</dbReference>
<dbReference type="InterPro" id="IPR041551">
    <property type="entry name" value="RE_BsaWI"/>
</dbReference>
<feature type="domain" description="BsaWI restriction endonuclease type 2" evidence="1">
    <location>
        <begin position="60"/>
        <end position="170"/>
    </location>
</feature>
<reference evidence="2" key="1">
    <citation type="submission" date="2016-05" db="EMBL/GenBank/DDBJ databases">
        <title>Microbial consortia oxidize butane by reversing methanogenesis.</title>
        <authorList>
            <person name="Laso-Perez R."/>
            <person name="Richter M."/>
            <person name="Wegener G."/>
            <person name="Musat F."/>
        </authorList>
    </citation>
    <scope>NUCLEOTIDE SEQUENCE [LARGE SCALE GENOMIC DNA]</scope>
    <source>
        <strain evidence="2">BOX2</strain>
    </source>
</reference>
<keyword evidence="2" id="KW-0378">Hydrolase</keyword>
<evidence type="ECO:0000259" key="1">
    <source>
        <dbReference type="Pfam" id="PF18643"/>
    </source>
</evidence>
<keyword evidence="2" id="KW-0540">Nuclease</keyword>
<evidence type="ECO:0000313" key="3">
    <source>
        <dbReference type="Proteomes" id="UP000186940"/>
    </source>
</evidence>
<keyword evidence="2" id="KW-0255">Endonuclease</keyword>
<dbReference type="AlphaFoldDB" id="A0A1F2P8V7"/>
<dbReference type="Proteomes" id="UP000186940">
    <property type="component" value="Unassembled WGS sequence"/>
</dbReference>
<dbReference type="Pfam" id="PF18643">
    <property type="entry name" value="RE_BsaWI"/>
    <property type="match status" value="1"/>
</dbReference>
<protein>
    <submittedName>
        <fullName evidence="2">Type II restriction endonuclease MjaVIP</fullName>
    </submittedName>
</protein>
<proteinExistence type="predicted"/>
<gene>
    <name evidence="2" type="ORF">SCAL_001142</name>
</gene>
<sequence>MAILDDKTAQSQRTRIGRRLEDIAIHILNQFLNSHDIYAVKGERNPLVKFLKSEVLADCLIEYNKLPVKNSCRQKQIDEYPDTDILILYHLDGDWKILGVINCKVSFHSREVMVTFWGLTVRISTNIKYVCLTQDADQYRKKRSELGKSCDESTSARRLLESFTDGIYIIKNYASTDDPELKADIERFKGFFDQLDDLELVRMKSTTYFDDPNYEHHTAYCQKVRPFDDLIFDILRWKLESS</sequence>
<accession>A0A1F2P8V7</accession>
<name>A0A1F2P8V7_9EURY</name>
<comment type="caution">
    <text evidence="2">The sequence shown here is derived from an EMBL/GenBank/DDBJ whole genome shotgun (WGS) entry which is preliminary data.</text>
</comment>
<evidence type="ECO:0000313" key="2">
    <source>
        <dbReference type="EMBL" id="OFV67767.1"/>
    </source>
</evidence>
<organism evidence="2 3">
    <name type="scientific">Candidatus Syntropharchaeum caldarium</name>
    <dbReference type="NCBI Taxonomy" id="1838285"/>
    <lineage>
        <taxon>Archaea</taxon>
        <taxon>Methanobacteriati</taxon>
        <taxon>Methanobacteriota</taxon>
        <taxon>Stenosarchaea group</taxon>
        <taxon>Methanomicrobia</taxon>
        <taxon>Methanosarcinales</taxon>
        <taxon>ANME-2 cluster</taxon>
        <taxon>Candidatus Syntropharchaeum</taxon>
    </lineage>
</organism>
<dbReference type="GO" id="GO:0004519">
    <property type="term" value="F:endonuclease activity"/>
    <property type="evidence" value="ECO:0007669"/>
    <property type="project" value="UniProtKB-KW"/>
</dbReference>
<keyword evidence="3" id="KW-1185">Reference proteome</keyword>
<dbReference type="STRING" id="1838285.SCAL_001142"/>